<organism evidence="2 3">
    <name type="scientific">Cucurbitaria berberidis CBS 394.84</name>
    <dbReference type="NCBI Taxonomy" id="1168544"/>
    <lineage>
        <taxon>Eukaryota</taxon>
        <taxon>Fungi</taxon>
        <taxon>Dikarya</taxon>
        <taxon>Ascomycota</taxon>
        <taxon>Pezizomycotina</taxon>
        <taxon>Dothideomycetes</taxon>
        <taxon>Pleosporomycetidae</taxon>
        <taxon>Pleosporales</taxon>
        <taxon>Pleosporineae</taxon>
        <taxon>Cucurbitariaceae</taxon>
        <taxon>Cucurbitaria</taxon>
    </lineage>
</organism>
<sequence>MNIASKGAESELRSSAWFRGWLMNAISVGGITVLAKLYRPLRKTMIEHDVAILPPCNV</sequence>
<dbReference type="Proteomes" id="UP000800039">
    <property type="component" value="Unassembled WGS sequence"/>
</dbReference>
<dbReference type="AlphaFoldDB" id="A0A9P4GLH8"/>
<dbReference type="RefSeq" id="XP_040791101.1">
    <property type="nucleotide sequence ID" value="XM_040933020.1"/>
</dbReference>
<keyword evidence="1" id="KW-0812">Transmembrane</keyword>
<feature type="transmembrane region" description="Helical" evidence="1">
    <location>
        <begin position="20"/>
        <end position="38"/>
    </location>
</feature>
<comment type="caution">
    <text evidence="2">The sequence shown here is derived from an EMBL/GenBank/DDBJ whole genome shotgun (WGS) entry which is preliminary data.</text>
</comment>
<proteinExistence type="predicted"/>
<name>A0A9P4GLH8_9PLEO</name>
<accession>A0A9P4GLH8</accession>
<protein>
    <submittedName>
        <fullName evidence="2">Uncharacterized protein</fullName>
    </submittedName>
</protein>
<evidence type="ECO:0000313" key="2">
    <source>
        <dbReference type="EMBL" id="KAF1848538.1"/>
    </source>
</evidence>
<keyword evidence="1" id="KW-0472">Membrane</keyword>
<dbReference type="EMBL" id="ML976615">
    <property type="protein sequence ID" value="KAF1848538.1"/>
    <property type="molecule type" value="Genomic_DNA"/>
</dbReference>
<keyword evidence="1" id="KW-1133">Transmembrane helix</keyword>
<dbReference type="GeneID" id="63850271"/>
<gene>
    <name evidence="2" type="ORF">K460DRAFT_364533</name>
</gene>
<evidence type="ECO:0000313" key="3">
    <source>
        <dbReference type="Proteomes" id="UP000800039"/>
    </source>
</evidence>
<dbReference type="OrthoDB" id="49016at2759"/>
<evidence type="ECO:0000256" key="1">
    <source>
        <dbReference type="SAM" id="Phobius"/>
    </source>
</evidence>
<keyword evidence="3" id="KW-1185">Reference proteome</keyword>
<reference evidence="2" key="1">
    <citation type="submission" date="2020-01" db="EMBL/GenBank/DDBJ databases">
        <authorList>
            <consortium name="DOE Joint Genome Institute"/>
            <person name="Haridas S."/>
            <person name="Albert R."/>
            <person name="Binder M."/>
            <person name="Bloem J."/>
            <person name="Labutti K."/>
            <person name="Salamov A."/>
            <person name="Andreopoulos B."/>
            <person name="Baker S.E."/>
            <person name="Barry K."/>
            <person name="Bills G."/>
            <person name="Bluhm B.H."/>
            <person name="Cannon C."/>
            <person name="Castanera R."/>
            <person name="Culley D.E."/>
            <person name="Daum C."/>
            <person name="Ezra D."/>
            <person name="Gonzalez J.B."/>
            <person name="Henrissat B."/>
            <person name="Kuo A."/>
            <person name="Liang C."/>
            <person name="Lipzen A."/>
            <person name="Lutzoni F."/>
            <person name="Magnuson J."/>
            <person name="Mondo S."/>
            <person name="Nolan M."/>
            <person name="Ohm R."/>
            <person name="Pangilinan J."/>
            <person name="Park H.-J."/>
            <person name="Ramirez L."/>
            <person name="Alfaro M."/>
            <person name="Sun H."/>
            <person name="Tritt A."/>
            <person name="Yoshinaga Y."/>
            <person name="Zwiers L.-H."/>
            <person name="Turgeon B.G."/>
            <person name="Goodwin S.B."/>
            <person name="Spatafora J.W."/>
            <person name="Crous P.W."/>
            <person name="Grigoriev I.V."/>
        </authorList>
    </citation>
    <scope>NUCLEOTIDE SEQUENCE</scope>
    <source>
        <strain evidence="2">CBS 394.84</strain>
    </source>
</reference>